<dbReference type="Proteomes" id="UP001596026">
    <property type="component" value="Unassembled WGS sequence"/>
</dbReference>
<protein>
    <recommendedName>
        <fullName evidence="3">GIY-YIG domain-containing protein</fullName>
    </recommendedName>
</protein>
<gene>
    <name evidence="1" type="ORF">ACFO3L_07910</name>
</gene>
<evidence type="ECO:0008006" key="3">
    <source>
        <dbReference type="Google" id="ProtNLM"/>
    </source>
</evidence>
<keyword evidence="2" id="KW-1185">Reference proteome</keyword>
<reference evidence="2" key="1">
    <citation type="journal article" date="2019" name="Int. J. Syst. Evol. Microbiol.">
        <title>The Global Catalogue of Microorganisms (GCM) 10K type strain sequencing project: providing services to taxonomists for standard genome sequencing and annotation.</title>
        <authorList>
            <consortium name="The Broad Institute Genomics Platform"/>
            <consortium name="The Broad Institute Genome Sequencing Center for Infectious Disease"/>
            <person name="Wu L."/>
            <person name="Ma J."/>
        </authorList>
    </citation>
    <scope>NUCLEOTIDE SEQUENCE [LARGE SCALE GENOMIC DNA]</scope>
    <source>
        <strain evidence="2">CGMCC 1.19061</strain>
    </source>
</reference>
<name>A0ABV9M5T0_9ENTE</name>
<dbReference type="Pfam" id="PF22945">
    <property type="entry name" value="LEM-3_GIY-YIG"/>
    <property type="match status" value="1"/>
</dbReference>
<evidence type="ECO:0000313" key="1">
    <source>
        <dbReference type="EMBL" id="MFC4710528.1"/>
    </source>
</evidence>
<comment type="caution">
    <text evidence="1">The sequence shown here is derived from an EMBL/GenBank/DDBJ whole genome shotgun (WGS) entry which is preliminary data.</text>
</comment>
<proteinExistence type="predicted"/>
<dbReference type="RefSeq" id="WP_379965657.1">
    <property type="nucleotide sequence ID" value="NZ_JBHSGT010000048.1"/>
</dbReference>
<sequence>MEKITHFSASTLDVLKKDNRRKFYVYCLVDPRNGIPFYIGKGTGNRVFHHEQLALKNSLEKIDDELFSGEIINNLKFDNIMEIKNSGNEIIKYIISFGLTDSESFAAENALINYSNLVQKNNLTNLVGGHGSFGYLVESIEERFGYQRMDESDINTNDLILAVKIRNGFDLIKDENLDYAIGERDDNNLKSRTLGEWIIGADKIEQIKYIIGINTGADNAVISAYEVSYKESESKPSKGGRTRYSFKALSNNEETLKKLGLYKKSLPNLTFGSGASTVYVRNFNKVKSIDSVNL</sequence>
<organism evidence="1 2">
    <name type="scientific">Enterococcus eurekensis</name>
    <dbReference type="NCBI Taxonomy" id="1159753"/>
    <lineage>
        <taxon>Bacteria</taxon>
        <taxon>Bacillati</taxon>
        <taxon>Bacillota</taxon>
        <taxon>Bacilli</taxon>
        <taxon>Lactobacillales</taxon>
        <taxon>Enterococcaceae</taxon>
        <taxon>Enterococcus</taxon>
    </lineage>
</organism>
<evidence type="ECO:0000313" key="2">
    <source>
        <dbReference type="Proteomes" id="UP001596026"/>
    </source>
</evidence>
<dbReference type="EMBL" id="JBHSGT010000048">
    <property type="protein sequence ID" value="MFC4710528.1"/>
    <property type="molecule type" value="Genomic_DNA"/>
</dbReference>
<accession>A0ABV9M5T0</accession>
<dbReference type="CDD" id="cd10440">
    <property type="entry name" value="GIY-YIG_COG3680"/>
    <property type="match status" value="1"/>
</dbReference>